<name>A0AAD9YGH9_COLKA</name>
<feature type="domain" description="Nephrocystin 3-like N-terminal" evidence="2">
    <location>
        <begin position="300"/>
        <end position="477"/>
    </location>
</feature>
<dbReference type="EMBL" id="VYYT01000158">
    <property type="protein sequence ID" value="KAK2761837.1"/>
    <property type="molecule type" value="Genomic_DNA"/>
</dbReference>
<evidence type="ECO:0000313" key="4">
    <source>
        <dbReference type="Proteomes" id="UP001281614"/>
    </source>
</evidence>
<reference evidence="3" key="1">
    <citation type="submission" date="2023-02" db="EMBL/GenBank/DDBJ databases">
        <title>Colletotrichum kahawae CIFC_Que2 genome sequencing and assembly.</title>
        <authorList>
            <person name="Baroncelli R."/>
        </authorList>
    </citation>
    <scope>NUCLEOTIDE SEQUENCE</scope>
    <source>
        <strain evidence="3">CIFC_Que2</strain>
    </source>
</reference>
<accession>A0AAD9YGH9</accession>
<sequence length="561" mass="64443">MEPAEIIGVVAASLQFLEFGFKLGTKAIQIKNSTSGLTNENANFLDIANDLDQYADLMSARWRDYSGKRTLEDHGKFLEEAVKDCQQISNEMQKEIRKCSSKGRHAWGALGQAFEAITKRGSVDSLAKRLEVAKEKITMANLACNLDDGQRSRLSLEQIRHQLEQLTRSIQRGSSQFEKSSGMNDIGNDGPALAADTPNSYSGTFQTTWGALDSNNPVLDTLFEELVNKIWNPSWDPKSAKHEDYSPFFLRNFKDYVIRSLRFDEMRKREQEIRDTFEATFEWIWNIDPPNDHGNPAWSSFPGWLECDKANLYWITGVPGSGKSTLMKYIQHDSKDHLVRHLTKWQPDTPLLLLHYYAWNAGLDELKSCEGLLRTILVQGLETEPDVIPHVFKRRLALLGTLSPKALQDFELLPQKPWRLTELRECLQLFLKELDGRRKLVIFVDGLDEFEVPPIEIVAQIRGLCTEPRVKVCVASRPWIEFEETLKPCPHLRVDELTSNDISTYIKGRLEVREAFLEREFELFCVPGSPKDMLRMWLAYEGKTPSYDFVPQEDRYTTIRL</sequence>
<dbReference type="PANTHER" id="PTHR10039">
    <property type="entry name" value="AMELOGENIN"/>
    <property type="match status" value="1"/>
</dbReference>
<dbReference type="InterPro" id="IPR027417">
    <property type="entry name" value="P-loop_NTPase"/>
</dbReference>
<dbReference type="PANTHER" id="PTHR10039:SF5">
    <property type="entry name" value="NACHT DOMAIN-CONTAINING PROTEIN"/>
    <property type="match status" value="1"/>
</dbReference>
<dbReference type="Gene3D" id="3.40.50.300">
    <property type="entry name" value="P-loop containing nucleotide triphosphate hydrolases"/>
    <property type="match status" value="1"/>
</dbReference>
<proteinExistence type="predicted"/>
<dbReference type="InterPro" id="IPR056884">
    <property type="entry name" value="NPHP3-like_N"/>
</dbReference>
<comment type="caution">
    <text evidence="3">The sequence shown here is derived from an EMBL/GenBank/DDBJ whole genome shotgun (WGS) entry which is preliminary data.</text>
</comment>
<organism evidence="3 4">
    <name type="scientific">Colletotrichum kahawae</name>
    <name type="common">Coffee berry disease fungus</name>
    <dbReference type="NCBI Taxonomy" id="34407"/>
    <lineage>
        <taxon>Eukaryota</taxon>
        <taxon>Fungi</taxon>
        <taxon>Dikarya</taxon>
        <taxon>Ascomycota</taxon>
        <taxon>Pezizomycotina</taxon>
        <taxon>Sordariomycetes</taxon>
        <taxon>Hypocreomycetidae</taxon>
        <taxon>Glomerellales</taxon>
        <taxon>Glomerellaceae</taxon>
        <taxon>Colletotrichum</taxon>
        <taxon>Colletotrichum gloeosporioides species complex</taxon>
    </lineage>
</organism>
<keyword evidence="1" id="KW-0677">Repeat</keyword>
<dbReference type="Pfam" id="PF24883">
    <property type="entry name" value="NPHP3_N"/>
    <property type="match status" value="1"/>
</dbReference>
<evidence type="ECO:0000256" key="1">
    <source>
        <dbReference type="ARBA" id="ARBA00022737"/>
    </source>
</evidence>
<dbReference type="Proteomes" id="UP001281614">
    <property type="component" value="Unassembled WGS sequence"/>
</dbReference>
<keyword evidence="4" id="KW-1185">Reference proteome</keyword>
<dbReference type="AlphaFoldDB" id="A0AAD9YGH9"/>
<dbReference type="CDD" id="cd02019">
    <property type="entry name" value="NK"/>
    <property type="match status" value="1"/>
</dbReference>
<dbReference type="SUPFAM" id="SSF52540">
    <property type="entry name" value="P-loop containing nucleoside triphosphate hydrolases"/>
    <property type="match status" value="1"/>
</dbReference>
<evidence type="ECO:0000313" key="3">
    <source>
        <dbReference type="EMBL" id="KAK2761837.1"/>
    </source>
</evidence>
<gene>
    <name evidence="3" type="ORF">CKAH01_16262</name>
</gene>
<protein>
    <recommendedName>
        <fullName evidence="2">Nephrocystin 3-like N-terminal domain-containing protein</fullName>
    </recommendedName>
</protein>
<evidence type="ECO:0000259" key="2">
    <source>
        <dbReference type="Pfam" id="PF24883"/>
    </source>
</evidence>